<dbReference type="SUPFAM" id="SSF49899">
    <property type="entry name" value="Concanavalin A-like lectins/glucanases"/>
    <property type="match status" value="1"/>
</dbReference>
<dbReference type="Pfam" id="PF17851">
    <property type="entry name" value="GH43_C2"/>
    <property type="match status" value="1"/>
</dbReference>
<feature type="domain" description="Beta-xylosidase C-terminal Concanavalin A-like" evidence="6">
    <location>
        <begin position="350"/>
        <end position="540"/>
    </location>
</feature>
<keyword evidence="3 4" id="KW-0326">Glycosidase</keyword>
<evidence type="ECO:0000256" key="2">
    <source>
        <dbReference type="ARBA" id="ARBA00022801"/>
    </source>
</evidence>
<evidence type="ECO:0000256" key="4">
    <source>
        <dbReference type="RuleBase" id="RU361187"/>
    </source>
</evidence>
<dbReference type="InterPro" id="IPR041542">
    <property type="entry name" value="GH43_C2"/>
</dbReference>
<keyword evidence="5" id="KW-0732">Signal</keyword>
<sequence length="548" mass="62083">MMKKKLLKWLSTSLASIALISTSVQAQTAPETFKNPIIAGFAPDPTITKVGNDYYLANSSFEFFPAVPIYHSKDLVNWQLISYAVSEPSYLPELAQVDPNRGIYAPTLRYHDGLFYMITTCVRCGDNFYVTAKDPKGPWSKPIWVEGDRGIDPDLFWDDDGKVYYSGTGILDKSKAPWKNANGIWIQEIDLKTGKLLGKKTQLTFGHAAQAHYTEGPHIYKINGEYFLIVAEGGTGSSHAVSVFKSENVKGPYEPFQNNPVMTHRNMGRKAFIHTTGHADLIQTQNGEWWSVMLAKRNFNGKTMLARESYLTKVEWENGWPVFNAPVNRILEIDKRPNLPWSPFPAKPHRYNFDANKLDLEFNFLRNPTRNWYKLSKGKLAVELQPETGHMNKVNPSMVLHRTRDLQYVASTHVSLQNRKQNEAAGLVVYRNKDNWYQFVLKGDHVELSYYRKGKLSEVARQAYSADSAVLKIVASEDIKLYFSYGESEDKLQSIGGAVNADATSDNIALGFNGPYVGMYATSHNKPSNKTAYFDWFEYKGLDEKNAK</sequence>
<evidence type="ECO:0000256" key="5">
    <source>
        <dbReference type="SAM" id="SignalP"/>
    </source>
</evidence>
<evidence type="ECO:0000256" key="3">
    <source>
        <dbReference type="ARBA" id="ARBA00023295"/>
    </source>
</evidence>
<dbReference type="CDD" id="cd18617">
    <property type="entry name" value="GH43_XynB-like"/>
    <property type="match status" value="1"/>
</dbReference>
<dbReference type="Gene3D" id="2.115.10.20">
    <property type="entry name" value="Glycosyl hydrolase domain, family 43"/>
    <property type="match status" value="1"/>
</dbReference>
<evidence type="ECO:0000259" key="6">
    <source>
        <dbReference type="Pfam" id="PF17851"/>
    </source>
</evidence>
<dbReference type="InterPro" id="IPR013320">
    <property type="entry name" value="ConA-like_dom_sf"/>
</dbReference>
<dbReference type="SUPFAM" id="SSF75005">
    <property type="entry name" value="Arabinanase/levansucrase/invertase"/>
    <property type="match status" value="1"/>
</dbReference>
<dbReference type="InterPro" id="IPR006710">
    <property type="entry name" value="Glyco_hydro_43"/>
</dbReference>
<accession>A0ABY7AR43</accession>
<evidence type="ECO:0000256" key="1">
    <source>
        <dbReference type="ARBA" id="ARBA00009865"/>
    </source>
</evidence>
<dbReference type="Gene3D" id="2.60.120.200">
    <property type="match status" value="1"/>
</dbReference>
<keyword evidence="7" id="KW-0614">Plasmid</keyword>
<geneLocation type="plasmid" evidence="7 8">
    <name>pCadTS8_1</name>
</geneLocation>
<name>A0ABY7AR43_9ALTE</name>
<dbReference type="GO" id="GO:0016787">
    <property type="term" value="F:hydrolase activity"/>
    <property type="evidence" value="ECO:0007669"/>
    <property type="project" value="UniProtKB-KW"/>
</dbReference>
<dbReference type="InterPro" id="IPR023296">
    <property type="entry name" value="Glyco_hydro_beta-prop_sf"/>
</dbReference>
<evidence type="ECO:0000313" key="8">
    <source>
        <dbReference type="Proteomes" id="UP001163726"/>
    </source>
</evidence>
<evidence type="ECO:0000313" key="7">
    <source>
        <dbReference type="EMBL" id="WAJ71790.1"/>
    </source>
</evidence>
<dbReference type="Proteomes" id="UP001163726">
    <property type="component" value="Plasmid pCadTS8_1"/>
</dbReference>
<protein>
    <submittedName>
        <fullName evidence="7">Glycoside hydrolase family 43 protein</fullName>
    </submittedName>
</protein>
<reference evidence="7" key="1">
    <citation type="submission" date="2022-10" db="EMBL/GenBank/DDBJ databases">
        <title>Catenovulum adriacola sp. nov. isolated in the Harbour of Susak.</title>
        <authorList>
            <person name="Schoch T."/>
            <person name="Reich S.J."/>
            <person name="Stoeferle S."/>
            <person name="Flaiz M."/>
            <person name="Kazda M."/>
            <person name="Riedel C.U."/>
            <person name="Duerre P."/>
        </authorList>
    </citation>
    <scope>NUCLEOTIDE SEQUENCE</scope>
    <source>
        <strain evidence="7">TS8</strain>
        <plasmid evidence="7">pCadTS8_1</plasmid>
    </source>
</reference>
<dbReference type="Pfam" id="PF04616">
    <property type="entry name" value="Glyco_hydro_43"/>
    <property type="match status" value="1"/>
</dbReference>
<feature type="chain" id="PRO_5045583502" evidence="5">
    <location>
        <begin position="27"/>
        <end position="548"/>
    </location>
</feature>
<organism evidence="7 8">
    <name type="scientific">Catenovulum adriaticum</name>
    <dbReference type="NCBI Taxonomy" id="2984846"/>
    <lineage>
        <taxon>Bacteria</taxon>
        <taxon>Pseudomonadati</taxon>
        <taxon>Pseudomonadota</taxon>
        <taxon>Gammaproteobacteria</taxon>
        <taxon>Alteromonadales</taxon>
        <taxon>Alteromonadaceae</taxon>
        <taxon>Catenovulum</taxon>
    </lineage>
</organism>
<dbReference type="PANTHER" id="PTHR42812:SF12">
    <property type="entry name" value="BETA-XYLOSIDASE-RELATED"/>
    <property type="match status" value="1"/>
</dbReference>
<dbReference type="RefSeq" id="WP_268076512.1">
    <property type="nucleotide sequence ID" value="NZ_CP109966.1"/>
</dbReference>
<keyword evidence="2 4" id="KW-0378">Hydrolase</keyword>
<comment type="similarity">
    <text evidence="1 4">Belongs to the glycosyl hydrolase 43 family.</text>
</comment>
<dbReference type="InterPro" id="IPR051795">
    <property type="entry name" value="Glycosyl_Hydrlase_43"/>
</dbReference>
<gene>
    <name evidence="7" type="ORF">OLW01_15745</name>
</gene>
<proteinExistence type="inferred from homology"/>
<feature type="signal peptide" evidence="5">
    <location>
        <begin position="1"/>
        <end position="26"/>
    </location>
</feature>
<dbReference type="EMBL" id="CP109966">
    <property type="protein sequence ID" value="WAJ71790.1"/>
    <property type="molecule type" value="Genomic_DNA"/>
</dbReference>
<keyword evidence="8" id="KW-1185">Reference proteome</keyword>
<dbReference type="PANTHER" id="PTHR42812">
    <property type="entry name" value="BETA-XYLOSIDASE"/>
    <property type="match status" value="1"/>
</dbReference>